<dbReference type="Proteomes" id="UP000373449">
    <property type="component" value="Unassembled WGS sequence"/>
</dbReference>
<sequence>MVKNHSLLRLIHRLSKHTGVWILAICWLLLNAQFAVASHDCRMADPSAPAQALHTQHIQPASINLSAEIPGPLCEKHCLPEATQADTGNHAFVALIPETSLPLAYGVELAKNSSFHCLTPPIQEIAAEIRFCRFRE</sequence>
<name>A0A2C6DH84_9GAMM</name>
<reference evidence="3" key="2">
    <citation type="submission" date="2017-09" db="EMBL/GenBank/DDBJ databases">
        <title>FDA dAtabase for Regulatory Grade micrObial Sequences (FDA-ARGOS): Supporting development and validation of Infectious Disease Dx tests.</title>
        <authorList>
            <person name="Minogue T."/>
            <person name="Wolcott M."/>
            <person name="Wasieloski L."/>
            <person name="Aguilar W."/>
            <person name="Moore D."/>
            <person name="Tallon L."/>
            <person name="Sadzewicz L."/>
            <person name="Ott S."/>
            <person name="Zhao X."/>
            <person name="Nagaraj S."/>
            <person name="Vavikolanu K."/>
            <person name="Aluvathingal J."/>
            <person name="Nadendla S."/>
            <person name="Sichtig H."/>
        </authorList>
    </citation>
    <scope>NUCLEOTIDE SEQUENCE [LARGE SCALE GENOMIC DNA]</scope>
    <source>
        <strain evidence="3">FDAARGOS_387</strain>
    </source>
</reference>
<dbReference type="RefSeq" id="WP_051323105.1">
    <property type="nucleotide sequence ID" value="NZ_CAADJA010000002.1"/>
</dbReference>
<evidence type="ECO:0000313" key="3">
    <source>
        <dbReference type="Proteomes" id="UP000224974"/>
    </source>
</evidence>
<evidence type="ECO:0008006" key="5">
    <source>
        <dbReference type="Google" id="ProtNLM"/>
    </source>
</evidence>
<evidence type="ECO:0000313" key="4">
    <source>
        <dbReference type="Proteomes" id="UP000373449"/>
    </source>
</evidence>
<keyword evidence="3" id="KW-1185">Reference proteome</keyword>
<evidence type="ECO:0000313" key="2">
    <source>
        <dbReference type="EMBL" id="VFS49936.1"/>
    </source>
</evidence>
<evidence type="ECO:0000313" key="1">
    <source>
        <dbReference type="EMBL" id="PHI30566.1"/>
    </source>
</evidence>
<protein>
    <recommendedName>
        <fullName evidence="5">DUF2946 domain-containing protein</fullName>
    </recommendedName>
</protein>
<reference evidence="1" key="1">
    <citation type="submission" date="2017-09" db="EMBL/GenBank/DDBJ databases">
        <title>FDA dAtabase for Regulatory Grade micrObial Sequences (FDA-ARGOS): Supporting development and validation of Infectious Disease Dx tests.</title>
        <authorList>
            <person name="Minogue T."/>
            <person name="Wolcott M."/>
            <person name="Wasieloski L."/>
            <person name="Aguilar W."/>
            <person name="Moore D."/>
            <person name="Tallon L.J."/>
            <person name="Sadzewicz L."/>
            <person name="Ott S."/>
            <person name="Zhao X."/>
            <person name="Nagaraj S."/>
            <person name="Vavikolanu K."/>
            <person name="Aluvathingal J."/>
            <person name="Nadendla S."/>
            <person name="Sichtig H."/>
        </authorList>
    </citation>
    <scope>NUCLEOTIDE SEQUENCE</scope>
    <source>
        <strain evidence="1">FDAARGOS_387</strain>
    </source>
</reference>
<dbReference type="Proteomes" id="UP000224974">
    <property type="component" value="Unassembled WGS sequence"/>
</dbReference>
<dbReference type="EMBL" id="CAADJA010000002">
    <property type="protein sequence ID" value="VFS49936.1"/>
    <property type="molecule type" value="Genomic_DNA"/>
</dbReference>
<proteinExistence type="predicted"/>
<dbReference type="EMBL" id="PDDX01000001">
    <property type="protein sequence ID" value="PHI30566.1"/>
    <property type="molecule type" value="Genomic_DNA"/>
</dbReference>
<gene>
    <name evidence="1" type="ORF">CRN84_15060</name>
    <name evidence="2" type="ORF">NCTC12282_04253</name>
</gene>
<accession>A0A2C6DH84</accession>
<dbReference type="OrthoDB" id="6470311at2"/>
<dbReference type="AlphaFoldDB" id="A0A2C6DH84"/>
<organism evidence="1 3">
    <name type="scientific">Budvicia aquatica</name>
    <dbReference type="NCBI Taxonomy" id="82979"/>
    <lineage>
        <taxon>Bacteria</taxon>
        <taxon>Pseudomonadati</taxon>
        <taxon>Pseudomonadota</taxon>
        <taxon>Gammaproteobacteria</taxon>
        <taxon>Enterobacterales</taxon>
        <taxon>Budviciaceae</taxon>
        <taxon>Budvicia</taxon>
    </lineage>
</organism>
<reference evidence="2 4" key="3">
    <citation type="submission" date="2019-03" db="EMBL/GenBank/DDBJ databases">
        <authorList>
            <consortium name="Pathogen Informatics"/>
        </authorList>
    </citation>
    <scope>NUCLEOTIDE SEQUENCE [LARGE SCALE GENOMIC DNA]</scope>
    <source>
        <strain evidence="2 4">NCTC12282</strain>
    </source>
</reference>